<accession>A0A392NHV2</accession>
<name>A0A392NHV2_9FABA</name>
<dbReference type="EMBL" id="LXQA010038561">
    <property type="protein sequence ID" value="MCH98799.1"/>
    <property type="molecule type" value="Genomic_DNA"/>
</dbReference>
<organism evidence="1 2">
    <name type="scientific">Trifolium medium</name>
    <dbReference type="NCBI Taxonomy" id="97028"/>
    <lineage>
        <taxon>Eukaryota</taxon>
        <taxon>Viridiplantae</taxon>
        <taxon>Streptophyta</taxon>
        <taxon>Embryophyta</taxon>
        <taxon>Tracheophyta</taxon>
        <taxon>Spermatophyta</taxon>
        <taxon>Magnoliopsida</taxon>
        <taxon>eudicotyledons</taxon>
        <taxon>Gunneridae</taxon>
        <taxon>Pentapetalae</taxon>
        <taxon>rosids</taxon>
        <taxon>fabids</taxon>
        <taxon>Fabales</taxon>
        <taxon>Fabaceae</taxon>
        <taxon>Papilionoideae</taxon>
        <taxon>50 kb inversion clade</taxon>
        <taxon>NPAAA clade</taxon>
        <taxon>Hologalegina</taxon>
        <taxon>IRL clade</taxon>
        <taxon>Trifolieae</taxon>
        <taxon>Trifolium</taxon>
    </lineage>
</organism>
<dbReference type="AlphaFoldDB" id="A0A392NHV2"/>
<evidence type="ECO:0000313" key="1">
    <source>
        <dbReference type="EMBL" id="MCH98799.1"/>
    </source>
</evidence>
<sequence>MHAKTIPNTSYKFNVQKHKQWAITVHIFLQGNSKDDYITSEAKFQQKIWNAAKGRPTQMWTTLQPYLRSKAYLYMELD</sequence>
<proteinExistence type="predicted"/>
<evidence type="ECO:0000313" key="2">
    <source>
        <dbReference type="Proteomes" id="UP000265520"/>
    </source>
</evidence>
<keyword evidence="2" id="KW-1185">Reference proteome</keyword>
<reference evidence="1 2" key="1">
    <citation type="journal article" date="2018" name="Front. Plant Sci.">
        <title>Red Clover (Trifolium pratense) and Zigzag Clover (T. medium) - A Picture of Genomic Similarities and Differences.</title>
        <authorList>
            <person name="Dluhosova J."/>
            <person name="Istvanek J."/>
            <person name="Nedelnik J."/>
            <person name="Repkova J."/>
        </authorList>
    </citation>
    <scope>NUCLEOTIDE SEQUENCE [LARGE SCALE GENOMIC DNA]</scope>
    <source>
        <strain evidence="2">cv. 10/8</strain>
        <tissue evidence="1">Leaf</tissue>
    </source>
</reference>
<protein>
    <submittedName>
        <fullName evidence="1">Uncharacterized protein</fullName>
    </submittedName>
</protein>
<dbReference type="Proteomes" id="UP000265520">
    <property type="component" value="Unassembled WGS sequence"/>
</dbReference>
<comment type="caution">
    <text evidence="1">The sequence shown here is derived from an EMBL/GenBank/DDBJ whole genome shotgun (WGS) entry which is preliminary data.</text>
</comment>
<feature type="non-terminal residue" evidence="1">
    <location>
        <position position="78"/>
    </location>
</feature>